<accession>A0A1Y0SV82</accession>
<protein>
    <submittedName>
        <fullName evidence="1">Uncharacterized protein</fullName>
    </submittedName>
</protein>
<organism evidence="1 2">
    <name type="scientific">Pseudomonas phage Noxifer</name>
    <dbReference type="NCBI Taxonomy" id="2006684"/>
    <lineage>
        <taxon>Viruses</taxon>
        <taxon>Duplodnaviria</taxon>
        <taxon>Heunggongvirae</taxon>
        <taxon>Uroviricota</taxon>
        <taxon>Caudoviricetes</taxon>
        <taxon>Chimalliviridae</taxon>
        <taxon>Noxifervirus</taxon>
        <taxon>Noxifervirus noxifer</taxon>
    </lineage>
</organism>
<gene>
    <name evidence="1" type="ORF">NOXIFER_267</name>
</gene>
<evidence type="ECO:0000313" key="2">
    <source>
        <dbReference type="Proteomes" id="UP000224829"/>
    </source>
</evidence>
<sequence length="132" mass="15069">MPHEVSDKVDYSFVYHNVEGVDMPGRIDIIERFGVCMDNDWKRIPEGRADGYFGLWHNDAMIGVWYFTIVDGLVGPKRAHLLDWPALFKDLQQTLAAYMPPDYYLDGCRVRAGCAPHLTQFQPGSTSTIILF</sequence>
<proteinExistence type="predicted"/>
<reference evidence="1 2" key="1">
    <citation type="submission" date="2017-05" db="EMBL/GenBank/DDBJ databases">
        <authorList>
            <person name="Song R."/>
            <person name="Chenine A.L."/>
            <person name="Ruprecht R.M."/>
        </authorList>
    </citation>
    <scope>NUCLEOTIDE SEQUENCE [LARGE SCALE GENOMIC DNA]</scope>
</reference>
<keyword evidence="2" id="KW-1185">Reference proteome</keyword>
<name>A0A1Y0SV82_9CAUD</name>
<evidence type="ECO:0000313" key="1">
    <source>
        <dbReference type="EMBL" id="ARV77432.1"/>
    </source>
</evidence>
<dbReference type="Proteomes" id="UP000224829">
    <property type="component" value="Segment"/>
</dbReference>
<dbReference type="EMBL" id="MF063068">
    <property type="protein sequence ID" value="ARV77432.1"/>
    <property type="molecule type" value="Genomic_DNA"/>
</dbReference>